<dbReference type="EMBL" id="CP002808">
    <property type="protein sequence ID" value="AEG73689.1"/>
    <property type="molecule type" value="Genomic_DNA"/>
</dbReference>
<organism evidence="1 2">
    <name type="scientific">Mycoplasma haemofelis (strain Ohio2)</name>
    <dbReference type="NCBI Taxonomy" id="859194"/>
    <lineage>
        <taxon>Bacteria</taxon>
        <taxon>Bacillati</taxon>
        <taxon>Mycoplasmatota</taxon>
        <taxon>Mollicutes</taxon>
        <taxon>Mycoplasmataceae</taxon>
        <taxon>Mycoplasma</taxon>
    </lineage>
</organism>
<evidence type="ECO:0000313" key="1">
    <source>
        <dbReference type="EMBL" id="AEG73689.1"/>
    </source>
</evidence>
<gene>
    <name evidence="1" type="ordered locus">MHF_1455</name>
</gene>
<dbReference type="BioCyc" id="MHAE859194:G1GR7-1450-MONOMER"/>
<dbReference type="KEGG" id="mhf:MHF_1455"/>
<reference evidence="1 2" key="1">
    <citation type="journal article" date="2011" name="J. Bacteriol.">
        <title>Complete genome sequences of two hemotropic Mycoplasmas, Mycoplasma haemofelis strain Ohio2 and Mycoplasma suis strain Illinois.</title>
        <authorList>
            <person name="Messick J.B."/>
            <person name="Santos A.P."/>
            <person name="Guimaraes A.M."/>
        </authorList>
    </citation>
    <scope>NUCLEOTIDE SEQUENCE [LARGE SCALE GENOMIC DNA]</scope>
    <source>
        <strain evidence="1 2">Ohio2</strain>
    </source>
</reference>
<accession>F6FGY0</accession>
<reference key="2">
    <citation type="submission" date="2011-05" db="EMBL/GenBank/DDBJ databases">
        <title>The Genome of Mycoplasma haemofelis Strain Ohio2, a pathogenic hemoplasma of the cat.</title>
        <authorList>
            <person name="Santos A.P."/>
            <person name="Guimaraes A.M.S."/>
            <person name="SanMiguel P.J."/>
            <person name="Martin S.W."/>
            <person name="Messick J.B."/>
        </authorList>
    </citation>
    <scope>NUCLEOTIDE SEQUENCE</scope>
    <source>
        <strain>Ohio2</strain>
    </source>
</reference>
<dbReference type="AlphaFoldDB" id="F6FGY0"/>
<dbReference type="HOGENOM" id="CLU_1420079_0_0_14"/>
<name>F6FGY0_MYCHI</name>
<proteinExistence type="predicted"/>
<protein>
    <submittedName>
        <fullName evidence="1">Uncharacterized protein</fullName>
    </submittedName>
</protein>
<sequence length="199" mass="23114">MPLKSKILLSVAGFVSGVGGAKFGFDHGEPEFESVVTQEKEEFARRASVYTVHYEGISTTSDGRKYPNVKKVSLTPLTNDFFDDNDVLKDCELKGNSNDRAYAFWDQSLKRWSCEQYFQDKDWWLSENLERVEFMDSGKVFEDMIKVKQIESKLKEYEKTVNENYEQVKSKCKDEYSTLFGESDDENFCKTTMSYIGYQ</sequence>
<evidence type="ECO:0000313" key="2">
    <source>
        <dbReference type="Proteomes" id="UP000007952"/>
    </source>
</evidence>
<dbReference type="STRING" id="859194.MHF_1455"/>
<dbReference type="Proteomes" id="UP000007952">
    <property type="component" value="Chromosome"/>
</dbReference>